<reference evidence="1" key="1">
    <citation type="submission" date="2020-11" db="EMBL/GenBank/DDBJ databases">
        <authorList>
            <person name="Tran Van P."/>
        </authorList>
    </citation>
    <scope>NUCLEOTIDE SEQUENCE</scope>
</reference>
<organism evidence="1">
    <name type="scientific">Medioppia subpectinata</name>
    <dbReference type="NCBI Taxonomy" id="1979941"/>
    <lineage>
        <taxon>Eukaryota</taxon>
        <taxon>Metazoa</taxon>
        <taxon>Ecdysozoa</taxon>
        <taxon>Arthropoda</taxon>
        <taxon>Chelicerata</taxon>
        <taxon>Arachnida</taxon>
        <taxon>Acari</taxon>
        <taxon>Acariformes</taxon>
        <taxon>Sarcoptiformes</taxon>
        <taxon>Oribatida</taxon>
        <taxon>Brachypylina</taxon>
        <taxon>Oppioidea</taxon>
        <taxon>Oppiidae</taxon>
        <taxon>Medioppia</taxon>
    </lineage>
</organism>
<proteinExistence type="predicted"/>
<dbReference type="Proteomes" id="UP000759131">
    <property type="component" value="Unassembled WGS sequence"/>
</dbReference>
<dbReference type="AlphaFoldDB" id="A0A7R9KTM1"/>
<keyword evidence="2" id="KW-1185">Reference proteome</keyword>
<sequence>RFVRKFLSAIDNDPAEDLAKDPCYAKSYLDADKCVAKKVPDYDPECPFVEYRCCILWLGLDCLRDAGKTDCTAPEAETMGTIEDQMIAFMNENQCETYKYVKDIKICKI</sequence>
<accession>A0A7R9KTM1</accession>
<protein>
    <submittedName>
        <fullName evidence="1">Uncharacterized protein</fullName>
    </submittedName>
</protein>
<dbReference type="EMBL" id="OC861174">
    <property type="protein sequence ID" value="CAD7629225.1"/>
    <property type="molecule type" value="Genomic_DNA"/>
</dbReference>
<name>A0A7R9KTM1_9ACAR</name>
<dbReference type="EMBL" id="CAJPIZ010006599">
    <property type="protein sequence ID" value="CAG2109655.1"/>
    <property type="molecule type" value="Genomic_DNA"/>
</dbReference>
<evidence type="ECO:0000313" key="1">
    <source>
        <dbReference type="EMBL" id="CAD7629225.1"/>
    </source>
</evidence>
<evidence type="ECO:0000313" key="2">
    <source>
        <dbReference type="Proteomes" id="UP000759131"/>
    </source>
</evidence>
<gene>
    <name evidence="1" type="ORF">OSB1V03_LOCUS9642</name>
</gene>
<feature type="non-terminal residue" evidence="1">
    <location>
        <position position="109"/>
    </location>
</feature>
<feature type="non-terminal residue" evidence="1">
    <location>
        <position position="1"/>
    </location>
</feature>